<keyword evidence="5" id="KW-1185">Reference proteome</keyword>
<name>A0ABU2ZUK4_9ALTE</name>
<feature type="chain" id="PRO_5045175169" evidence="3">
    <location>
        <begin position="23"/>
        <end position="241"/>
    </location>
</feature>
<sequence>MIKRNLYKFLWISAFFAVSSNASDISITNLDKIEMGAKIVGPVGPEVEVSLIDKNGDSLGDLTSSVSCPEDMDECIVSKNPSGTIYTYQHTVIPGVDKANDKPFPNPETVINFENVKRFSLGFEASGFNGVAGYSYTAAQNAKLSFEVHQSSTGELVWTISSGAWDTGEAITFFWQTSQAPSGPGGKYNASNADNSATGRGPLPRPIESTLATQVPAPVTFGMLVAGILWLFARDRRAIKK</sequence>
<accession>A0ABU2ZUK4</accession>
<dbReference type="RefSeq" id="WP_311369846.1">
    <property type="nucleotide sequence ID" value="NZ_JAVRHX010000006.1"/>
</dbReference>
<feature type="region of interest" description="Disordered" evidence="1">
    <location>
        <begin position="184"/>
        <end position="204"/>
    </location>
</feature>
<feature type="compositionally biased region" description="Polar residues" evidence="1">
    <location>
        <begin position="189"/>
        <end position="198"/>
    </location>
</feature>
<evidence type="ECO:0000256" key="2">
    <source>
        <dbReference type="SAM" id="Phobius"/>
    </source>
</evidence>
<feature type="signal peptide" evidence="3">
    <location>
        <begin position="1"/>
        <end position="22"/>
    </location>
</feature>
<reference evidence="4 5" key="1">
    <citation type="submission" date="2023-09" db="EMBL/GenBank/DDBJ databases">
        <authorList>
            <person name="Rey-Velasco X."/>
        </authorList>
    </citation>
    <scope>NUCLEOTIDE SEQUENCE [LARGE SCALE GENOMIC DNA]</scope>
    <source>
        <strain evidence="4 5">P117</strain>
    </source>
</reference>
<keyword evidence="2" id="KW-0472">Membrane</keyword>
<evidence type="ECO:0000313" key="4">
    <source>
        <dbReference type="EMBL" id="MDT0596323.1"/>
    </source>
</evidence>
<dbReference type="EMBL" id="JAVRHX010000006">
    <property type="protein sequence ID" value="MDT0596323.1"/>
    <property type="molecule type" value="Genomic_DNA"/>
</dbReference>
<feature type="transmembrane region" description="Helical" evidence="2">
    <location>
        <begin position="215"/>
        <end position="233"/>
    </location>
</feature>
<gene>
    <name evidence="4" type="ORF">RM552_15825</name>
</gene>
<comment type="caution">
    <text evidence="4">The sequence shown here is derived from an EMBL/GenBank/DDBJ whole genome shotgun (WGS) entry which is preliminary data.</text>
</comment>
<dbReference type="Proteomes" id="UP001253545">
    <property type="component" value="Unassembled WGS sequence"/>
</dbReference>
<organism evidence="4 5">
    <name type="scientific">Glaciecola petra</name>
    <dbReference type="NCBI Taxonomy" id="3075602"/>
    <lineage>
        <taxon>Bacteria</taxon>
        <taxon>Pseudomonadati</taxon>
        <taxon>Pseudomonadota</taxon>
        <taxon>Gammaproteobacteria</taxon>
        <taxon>Alteromonadales</taxon>
        <taxon>Alteromonadaceae</taxon>
        <taxon>Glaciecola</taxon>
    </lineage>
</organism>
<proteinExistence type="predicted"/>
<evidence type="ECO:0000256" key="3">
    <source>
        <dbReference type="SAM" id="SignalP"/>
    </source>
</evidence>
<protein>
    <submittedName>
        <fullName evidence="4">Exosortase, PEP-CTERM interaction domain protein</fullName>
    </submittedName>
</protein>
<evidence type="ECO:0000256" key="1">
    <source>
        <dbReference type="SAM" id="MobiDB-lite"/>
    </source>
</evidence>
<evidence type="ECO:0000313" key="5">
    <source>
        <dbReference type="Proteomes" id="UP001253545"/>
    </source>
</evidence>
<keyword evidence="3" id="KW-0732">Signal</keyword>
<keyword evidence="2" id="KW-1133">Transmembrane helix</keyword>
<keyword evidence="2" id="KW-0812">Transmembrane</keyword>